<dbReference type="OrthoDB" id="9768323at2"/>
<name>A0A1G5Q661_9GAMM</name>
<evidence type="ECO:0000256" key="1">
    <source>
        <dbReference type="SAM" id="MobiDB-lite"/>
    </source>
</evidence>
<dbReference type="RefSeq" id="WP_092994465.1">
    <property type="nucleotide sequence ID" value="NZ_FMWD01000004.1"/>
</dbReference>
<reference evidence="3 4" key="1">
    <citation type="submission" date="2016-10" db="EMBL/GenBank/DDBJ databases">
        <authorList>
            <person name="de Groot N.N."/>
        </authorList>
    </citation>
    <scope>NUCLEOTIDE SEQUENCE [LARGE SCALE GENOMIC DNA]</scope>
    <source>
        <strain evidence="3 4">HLD2</strain>
    </source>
</reference>
<dbReference type="AlphaFoldDB" id="A0A1G5Q661"/>
<evidence type="ECO:0000313" key="3">
    <source>
        <dbReference type="EMBL" id="SCZ57162.1"/>
    </source>
</evidence>
<dbReference type="GO" id="GO:0017168">
    <property type="term" value="F:5-oxoprolinase (ATP-hydrolyzing) activity"/>
    <property type="evidence" value="ECO:0007669"/>
    <property type="project" value="TreeGrafter"/>
</dbReference>
<dbReference type="STRING" id="415747.SAMN03097708_01376"/>
<organism evidence="3 4">
    <name type="scientific">Thiohalomonas denitrificans</name>
    <dbReference type="NCBI Taxonomy" id="415747"/>
    <lineage>
        <taxon>Bacteria</taxon>
        <taxon>Pseudomonadati</taxon>
        <taxon>Pseudomonadota</taxon>
        <taxon>Gammaproteobacteria</taxon>
        <taxon>Thiohalomonadales</taxon>
        <taxon>Thiohalomonadaceae</taxon>
        <taxon>Thiohalomonas</taxon>
    </lineage>
</organism>
<dbReference type="GO" id="GO:0006749">
    <property type="term" value="P:glutathione metabolic process"/>
    <property type="evidence" value="ECO:0007669"/>
    <property type="project" value="TreeGrafter"/>
</dbReference>
<dbReference type="InterPro" id="IPR045079">
    <property type="entry name" value="Oxoprolinase-like"/>
</dbReference>
<evidence type="ECO:0000259" key="2">
    <source>
        <dbReference type="Pfam" id="PF02538"/>
    </source>
</evidence>
<dbReference type="InterPro" id="IPR003692">
    <property type="entry name" value="Hydantoinase_B"/>
</dbReference>
<gene>
    <name evidence="3" type="ORF">SAMN03097708_01376</name>
</gene>
<dbReference type="PANTHER" id="PTHR11365">
    <property type="entry name" value="5-OXOPROLINASE RELATED"/>
    <property type="match status" value="1"/>
</dbReference>
<dbReference type="PANTHER" id="PTHR11365:SF23">
    <property type="entry name" value="HYPOTHETICAL 5-OXOPROLINASE (EUROFUNG)-RELATED"/>
    <property type="match status" value="1"/>
</dbReference>
<feature type="domain" description="Hydantoinase B/oxoprolinase" evidence="2">
    <location>
        <begin position="3"/>
        <end position="512"/>
    </location>
</feature>
<keyword evidence="4" id="KW-1185">Reference proteome</keyword>
<evidence type="ECO:0000313" key="4">
    <source>
        <dbReference type="Proteomes" id="UP000199648"/>
    </source>
</evidence>
<dbReference type="GO" id="GO:0005829">
    <property type="term" value="C:cytosol"/>
    <property type="evidence" value="ECO:0007669"/>
    <property type="project" value="TreeGrafter"/>
</dbReference>
<accession>A0A1G5Q661</accession>
<proteinExistence type="predicted"/>
<protein>
    <submittedName>
        <fullName evidence="3">N-methylhydantoinase B</fullName>
    </submittedName>
</protein>
<dbReference type="EMBL" id="FMWD01000004">
    <property type="protein sequence ID" value="SCZ57162.1"/>
    <property type="molecule type" value="Genomic_DNA"/>
</dbReference>
<dbReference type="Proteomes" id="UP000199648">
    <property type="component" value="Unassembled WGS sequence"/>
</dbReference>
<feature type="region of interest" description="Disordered" evidence="1">
    <location>
        <begin position="463"/>
        <end position="483"/>
    </location>
</feature>
<sequence>MNDAVELSIFASRVEAVCEEMGAVLKRAAFSPNIRDRCDFSCAVFDPEGELCAQAAHIPVHLGSMAFAMRDIVGRMEWHPGDMVVVNDPYLGGTHLPDITVIAPLFLHHRLMGFVANRAHHANIGGDSPGSMPISGRLDEEGLVIPPTTLVWAGQLDEALMERIVAATGSPVETRGDFSAQVSANANGLKRLEELVESLGVERYRSSLAELNDYAERLARSALEAIPDGHYAFTDYLDDDGKGHVDLPICATVTVEGGRIHVDFTGTAAQTPGNVNCPLSVAAAGVFYVFRCLMPDQTPACAGTFRSITLEAPEGSLLNAQRPAAVAAGNVETSSRVVDAVCGALAGAIPERIPAASHGSMNNVAMGARDTGNYWDYYETMGGGMGAGALGGGLSAVQTHMTNTLNTPIEVLEMAHPLRVSRYEVRSGSGGVGERPGGEGLIREFEFLAPAQVTLLTERRRRSPWGLAGGGEGKAGENLLNGEPLPGKTTLSVAVGDRLTVISAGGGGWGNP</sequence>
<dbReference type="Pfam" id="PF02538">
    <property type="entry name" value="Hydantoinase_B"/>
    <property type="match status" value="1"/>
</dbReference>